<evidence type="ECO:0000256" key="7">
    <source>
        <dbReference type="ARBA" id="ARBA00022777"/>
    </source>
</evidence>
<dbReference type="PANTHER" id="PTHR23257:SF792">
    <property type="entry name" value="PROTEIN KINASE DOMAIN-CONTAINING PROTEIN"/>
    <property type="match status" value="1"/>
</dbReference>
<feature type="compositionally biased region" description="Polar residues" evidence="11">
    <location>
        <begin position="23"/>
        <end position="33"/>
    </location>
</feature>
<evidence type="ECO:0000256" key="1">
    <source>
        <dbReference type="ARBA" id="ARBA00004496"/>
    </source>
</evidence>
<keyword evidence="3" id="KW-0723">Serine/threonine-protein kinase</keyword>
<dbReference type="Gene3D" id="3.30.200.20">
    <property type="entry name" value="Phosphorylase Kinase, domain 1"/>
    <property type="match status" value="1"/>
</dbReference>
<gene>
    <name evidence="13" type="ORF">FSB_LOCUS5748</name>
</gene>
<dbReference type="FunFam" id="3.30.200.20:FF:000081">
    <property type="entry name" value="Octicosapeptide/phox/Bem1p domain kinase superfamily protein"/>
    <property type="match status" value="1"/>
</dbReference>
<dbReference type="GO" id="GO:0010928">
    <property type="term" value="P:regulation of auxin mediated signaling pathway"/>
    <property type="evidence" value="ECO:0007669"/>
    <property type="project" value="UniProtKB-ARBA"/>
</dbReference>
<dbReference type="SUPFAM" id="SSF54277">
    <property type="entry name" value="CAD &amp; PB1 domains"/>
    <property type="match status" value="1"/>
</dbReference>
<evidence type="ECO:0000256" key="4">
    <source>
        <dbReference type="ARBA" id="ARBA00022553"/>
    </source>
</evidence>
<dbReference type="InterPro" id="IPR000270">
    <property type="entry name" value="PB1_dom"/>
</dbReference>
<evidence type="ECO:0000313" key="13">
    <source>
        <dbReference type="EMBL" id="SPC77866.1"/>
    </source>
</evidence>
<feature type="domain" description="Protein kinase" evidence="12">
    <location>
        <begin position="840"/>
        <end position="1108"/>
    </location>
</feature>
<comment type="subcellular location">
    <subcellularLocation>
        <location evidence="1">Cytoplasm</location>
    </subcellularLocation>
</comment>
<dbReference type="PANTHER" id="PTHR23257">
    <property type="entry name" value="SERINE-THREONINE PROTEIN KINASE"/>
    <property type="match status" value="1"/>
</dbReference>
<dbReference type="SMART" id="SM00666">
    <property type="entry name" value="PB1"/>
    <property type="match status" value="1"/>
</dbReference>
<dbReference type="SUPFAM" id="SSF56112">
    <property type="entry name" value="Protein kinase-like (PK-like)"/>
    <property type="match status" value="1"/>
</dbReference>
<evidence type="ECO:0000259" key="12">
    <source>
        <dbReference type="PROSITE" id="PS50011"/>
    </source>
</evidence>
<dbReference type="PROSITE" id="PS00107">
    <property type="entry name" value="PROTEIN_KINASE_ATP"/>
    <property type="match status" value="1"/>
</dbReference>
<keyword evidence="8 10" id="KW-0067">ATP-binding</keyword>
<dbReference type="InterPro" id="IPR008271">
    <property type="entry name" value="Ser/Thr_kinase_AS"/>
</dbReference>
<keyword evidence="6 10" id="KW-0547">Nucleotide-binding</keyword>
<dbReference type="Gene3D" id="3.10.20.90">
    <property type="entry name" value="Phosphatidylinositol 3-kinase Catalytic Subunit, Chain A, domain 1"/>
    <property type="match status" value="1"/>
</dbReference>
<dbReference type="InterPro" id="IPR000719">
    <property type="entry name" value="Prot_kinase_dom"/>
</dbReference>
<feature type="region of interest" description="Disordered" evidence="11">
    <location>
        <begin position="314"/>
        <end position="342"/>
    </location>
</feature>
<evidence type="ECO:0000256" key="2">
    <source>
        <dbReference type="ARBA" id="ARBA00022490"/>
    </source>
</evidence>
<keyword evidence="9" id="KW-0927">Auxin signaling pathway</keyword>
<reference evidence="13" key="1">
    <citation type="submission" date="2018-02" db="EMBL/GenBank/DDBJ databases">
        <authorList>
            <person name="Cohen D.B."/>
            <person name="Kent A.D."/>
        </authorList>
    </citation>
    <scope>NUCLEOTIDE SEQUENCE</scope>
</reference>
<dbReference type="InterPro" id="IPR017441">
    <property type="entry name" value="Protein_kinase_ATP_BS"/>
</dbReference>
<keyword evidence="2" id="KW-0963">Cytoplasm</keyword>
<dbReference type="CDD" id="cd13999">
    <property type="entry name" value="STKc_MAP3K-like"/>
    <property type="match status" value="1"/>
</dbReference>
<dbReference type="GO" id="GO:0004674">
    <property type="term" value="F:protein serine/threonine kinase activity"/>
    <property type="evidence" value="ECO:0007669"/>
    <property type="project" value="UniProtKB-KW"/>
</dbReference>
<dbReference type="Pfam" id="PF07714">
    <property type="entry name" value="PK_Tyr_Ser-Thr"/>
    <property type="match status" value="1"/>
</dbReference>
<dbReference type="InterPro" id="IPR011009">
    <property type="entry name" value="Kinase-like_dom_sf"/>
</dbReference>
<organism evidence="13">
    <name type="scientific">Fagus sylvatica</name>
    <name type="common">Beechnut</name>
    <dbReference type="NCBI Taxonomy" id="28930"/>
    <lineage>
        <taxon>Eukaryota</taxon>
        <taxon>Viridiplantae</taxon>
        <taxon>Streptophyta</taxon>
        <taxon>Embryophyta</taxon>
        <taxon>Tracheophyta</taxon>
        <taxon>Spermatophyta</taxon>
        <taxon>Magnoliopsida</taxon>
        <taxon>eudicotyledons</taxon>
        <taxon>Gunneridae</taxon>
        <taxon>Pentapetalae</taxon>
        <taxon>rosids</taxon>
        <taxon>fabids</taxon>
        <taxon>Fagales</taxon>
        <taxon>Fagaceae</taxon>
        <taxon>Fagus</taxon>
    </lineage>
</organism>
<dbReference type="PROSITE" id="PS50011">
    <property type="entry name" value="PROTEIN_KINASE_DOM"/>
    <property type="match status" value="1"/>
</dbReference>
<dbReference type="Gene3D" id="1.10.510.10">
    <property type="entry name" value="Transferase(Phosphotransferase) domain 1"/>
    <property type="match status" value="1"/>
</dbReference>
<feature type="compositionally biased region" description="Polar residues" evidence="11">
    <location>
        <begin position="1"/>
        <end position="15"/>
    </location>
</feature>
<dbReference type="InterPro" id="IPR001245">
    <property type="entry name" value="Ser-Thr/Tyr_kinase_cat_dom"/>
</dbReference>
<dbReference type="FunFam" id="1.10.510.10:FF:000142">
    <property type="entry name" value="Octicosapeptide/phox/Bem1p domain kinase superfamily protein"/>
    <property type="match status" value="1"/>
</dbReference>
<dbReference type="PRINTS" id="PR00109">
    <property type="entry name" value="TYRKINASE"/>
</dbReference>
<dbReference type="PROSITE" id="PS00108">
    <property type="entry name" value="PROTEIN_KINASE_ST"/>
    <property type="match status" value="1"/>
</dbReference>
<evidence type="ECO:0000256" key="6">
    <source>
        <dbReference type="ARBA" id="ARBA00022741"/>
    </source>
</evidence>
<keyword evidence="5" id="KW-0808">Transferase</keyword>
<name>A0A2N9EFX9_FAGSY</name>
<evidence type="ECO:0000256" key="3">
    <source>
        <dbReference type="ARBA" id="ARBA00022527"/>
    </source>
</evidence>
<evidence type="ECO:0000256" key="8">
    <source>
        <dbReference type="ARBA" id="ARBA00022840"/>
    </source>
</evidence>
<dbReference type="Pfam" id="PF00564">
    <property type="entry name" value="PB1"/>
    <property type="match status" value="1"/>
</dbReference>
<evidence type="ECO:0000256" key="10">
    <source>
        <dbReference type="PROSITE-ProRule" id="PRU10141"/>
    </source>
</evidence>
<keyword evidence="7" id="KW-0418">Kinase</keyword>
<feature type="region of interest" description="Disordered" evidence="11">
    <location>
        <begin position="1"/>
        <end position="33"/>
    </location>
</feature>
<feature type="compositionally biased region" description="Basic and acidic residues" evidence="11">
    <location>
        <begin position="804"/>
        <end position="813"/>
    </location>
</feature>
<dbReference type="FunFam" id="3.10.20.90:FF:000058">
    <property type="entry name" value="Octicosapeptide/phox/Bem1p domain kinase superfamily protein"/>
    <property type="match status" value="1"/>
</dbReference>
<evidence type="ECO:0000256" key="9">
    <source>
        <dbReference type="ARBA" id="ARBA00023294"/>
    </source>
</evidence>
<feature type="compositionally biased region" description="Polar residues" evidence="11">
    <location>
        <begin position="314"/>
        <end position="331"/>
    </location>
</feature>
<dbReference type="GO" id="GO:0005737">
    <property type="term" value="C:cytoplasm"/>
    <property type="evidence" value="ECO:0007669"/>
    <property type="project" value="UniProtKB-SubCell"/>
</dbReference>
<feature type="region of interest" description="Disordered" evidence="11">
    <location>
        <begin position="782"/>
        <end position="813"/>
    </location>
</feature>
<feature type="binding site" evidence="10">
    <location>
        <position position="871"/>
    </location>
    <ligand>
        <name>ATP</name>
        <dbReference type="ChEBI" id="CHEBI:30616"/>
    </ligand>
</feature>
<evidence type="ECO:0000256" key="11">
    <source>
        <dbReference type="SAM" id="MobiDB-lite"/>
    </source>
</evidence>
<dbReference type="InterPro" id="IPR050167">
    <property type="entry name" value="Ser_Thr_protein_kinase"/>
</dbReference>
<dbReference type="GO" id="GO:0009734">
    <property type="term" value="P:auxin-activated signaling pathway"/>
    <property type="evidence" value="ECO:0007669"/>
    <property type="project" value="UniProtKB-KW"/>
</dbReference>
<proteinExistence type="predicted"/>
<dbReference type="SMART" id="SM00220">
    <property type="entry name" value="S_TKc"/>
    <property type="match status" value="1"/>
</dbReference>
<protein>
    <recommendedName>
        <fullName evidence="12">Protein kinase domain-containing protein</fullName>
    </recommendedName>
</protein>
<keyword evidence="4" id="KW-0597">Phosphoprotein</keyword>
<dbReference type="AlphaFoldDB" id="A0A2N9EFX9"/>
<dbReference type="EMBL" id="OIVN01000298">
    <property type="protein sequence ID" value="SPC77866.1"/>
    <property type="molecule type" value="Genomic_DNA"/>
</dbReference>
<dbReference type="GO" id="GO:0005524">
    <property type="term" value="F:ATP binding"/>
    <property type="evidence" value="ECO:0007669"/>
    <property type="project" value="UniProtKB-UniRule"/>
</dbReference>
<sequence>MTGEAPTTSGQQFNKDTAHVLSSDRTTAGGNENNICIQTGEEFATEFLQDRVALRRLPHPQKRVGFNFNQNHQLVHEDPIGVVGLQGSNSDCDSGVTEFVPGTRYGAEVEKKAYADNMNRYYREYVATGQVPGNFTDESNPDRGISGPIAPPLYVVESPQSHYTYGPGFSEGSFTGKMKFLCSFGGRILPRPTDSKLRYVGGETRIVSIRKNITWEELMKKTYAICNQPHTIKYQLPGEDLDALISVCSDEDLHHMLEEYQEPERIEGSQRLRIFLISSNDPESPSSVEGRGAQPSDVDYQYVIAVNGMVDKSPQSLTSQTSQFGNTSDYSPTFPRDSPTSPYALEIQDCSPSSLNKAGMFSNPASQFLAALQIPSKSFNQSPPISPVQHRDPNNPYYVDAMGYYHNILHAPPLMNYHHPYKYLVETDQANISHDRHFHYCIPSKDVHSPSYGQSEMKYERPMHKDRSFHSDKVSSHPDDPTKLMLQKHDERSKCPFLMSSLSFGREKSLTFAISNCAEECPIQRKEIIDDKHQIAKYENQPSFKTPKDCKENFELGQEMFSWTDRITPCSDPNQQQFEGHVEVTSHDNAMDLKKLPDLNCLPSVCLSSQEPQNLGEVISVSPVIPSESSADSMSKCSHGYHLDATAPKVLIMSQNPNEDKQCTTNETLSGQAVSDWYPGILPVAAKEMDDQESMVPSSNSTTSAVLSREAPVYKVELVGFSTQSYDEVTVGDGICVQSQPSDMPPDNKVLEPEVIVEDVTDCTPPGIPVCSKVVPCIEDEDSDYLPSPRKTEAESATPESECEGEKGDVRDMDDSISDSAIAEMEAGIYGLQIIKNTDLEELQELGSGTFGTVYHGKWRGTDVAIKRIKKSCFSGNTSEQERLIKDFWREARILSTLHHPNVVAFYGVVPDGPGGTLATVTEYMVNGSLRNVLVRKDRVLDRRKRLMIAMDAAFGMEYLHLKNIVHFDLKCDNLLVNLRDPERPICKVGDFGLSKIKRNTLVSGGVRGTLPWMAPELLNGSSSRVSEKVDVFSFGIAMWEILTSEEPYANMHCGAIIGGIVNNTLRPPIPKRCDSKWRKLMEECWSPDPTGRPSFTEITNRLQEMSIALQKKRHSPAIR</sequence>
<dbReference type="CDD" id="cd06410">
    <property type="entry name" value="PB1_UP2"/>
    <property type="match status" value="1"/>
</dbReference>
<accession>A0A2N9EFX9</accession>
<evidence type="ECO:0000256" key="5">
    <source>
        <dbReference type="ARBA" id="ARBA00022679"/>
    </source>
</evidence>